<evidence type="ECO:0000256" key="2">
    <source>
        <dbReference type="ARBA" id="ARBA00004611"/>
    </source>
</evidence>
<comment type="similarity">
    <text evidence="3">Belongs to the DRC10 family.</text>
</comment>
<keyword evidence="5" id="KW-0963">Cytoplasm</keyword>
<dbReference type="AlphaFoldDB" id="A0A1S3H6Y0"/>
<evidence type="ECO:0000256" key="7">
    <source>
        <dbReference type="ARBA" id="ARBA00023069"/>
    </source>
</evidence>
<evidence type="ECO:0000256" key="6">
    <source>
        <dbReference type="ARBA" id="ARBA00022846"/>
    </source>
</evidence>
<evidence type="ECO:0000313" key="14">
    <source>
        <dbReference type="Proteomes" id="UP000085678"/>
    </source>
</evidence>
<dbReference type="InParanoid" id="A0A1S3H6Y0"/>
<feature type="compositionally biased region" description="Polar residues" evidence="13">
    <location>
        <begin position="132"/>
        <end position="151"/>
    </location>
</feature>
<feature type="region of interest" description="Disordered" evidence="13">
    <location>
        <begin position="126"/>
        <end position="155"/>
    </location>
</feature>
<evidence type="ECO:0000256" key="13">
    <source>
        <dbReference type="SAM" id="MobiDB-lite"/>
    </source>
</evidence>
<dbReference type="OrthoDB" id="536093at2759"/>
<feature type="coiled-coil region" evidence="12">
    <location>
        <begin position="248"/>
        <end position="279"/>
    </location>
</feature>
<dbReference type="KEGG" id="lak:106152625"/>
<keyword evidence="8" id="KW-0206">Cytoskeleton</keyword>
<evidence type="ECO:0000256" key="11">
    <source>
        <dbReference type="ARBA" id="ARBA00046836"/>
    </source>
</evidence>
<evidence type="ECO:0000256" key="9">
    <source>
        <dbReference type="ARBA" id="ARBA00023273"/>
    </source>
</evidence>
<dbReference type="PANTHER" id="PTHR31598:SF1">
    <property type="entry name" value="DYNEIN REGULATORY COMPLEX PROTEIN 10"/>
    <property type="match status" value="1"/>
</dbReference>
<keyword evidence="9" id="KW-0966">Cell projection</keyword>
<evidence type="ECO:0000256" key="4">
    <source>
        <dbReference type="ARBA" id="ARBA00021752"/>
    </source>
</evidence>
<keyword evidence="7" id="KW-0969">Cilium</keyword>
<dbReference type="STRING" id="7574.A0A1S3H6Y0"/>
<evidence type="ECO:0000313" key="15">
    <source>
        <dbReference type="RefSeq" id="XP_013381737.1"/>
    </source>
</evidence>
<evidence type="ECO:0000256" key="3">
    <source>
        <dbReference type="ARBA" id="ARBA00009071"/>
    </source>
</evidence>
<keyword evidence="6" id="KW-0282">Flagellum</keyword>
<feature type="coiled-coil region" evidence="12">
    <location>
        <begin position="370"/>
        <end position="418"/>
    </location>
</feature>
<accession>A0A1S3H6Y0</accession>
<organism evidence="14 15">
    <name type="scientific">Lingula anatina</name>
    <name type="common">Brachiopod</name>
    <name type="synonym">Lingula unguis</name>
    <dbReference type="NCBI Taxonomy" id="7574"/>
    <lineage>
        <taxon>Eukaryota</taxon>
        <taxon>Metazoa</taxon>
        <taxon>Spiralia</taxon>
        <taxon>Lophotrochozoa</taxon>
        <taxon>Brachiopoda</taxon>
        <taxon>Linguliformea</taxon>
        <taxon>Lingulata</taxon>
        <taxon>Lingulida</taxon>
        <taxon>Linguloidea</taxon>
        <taxon>Lingulidae</taxon>
        <taxon>Lingula</taxon>
    </lineage>
</organism>
<gene>
    <name evidence="15" type="primary">LOC106152625</name>
</gene>
<dbReference type="Pfam" id="PF00612">
    <property type="entry name" value="IQ"/>
    <property type="match status" value="1"/>
</dbReference>
<keyword evidence="12" id="KW-0175">Coiled coil</keyword>
<feature type="region of interest" description="Disordered" evidence="13">
    <location>
        <begin position="287"/>
        <end position="319"/>
    </location>
</feature>
<feature type="compositionally biased region" description="Basic and acidic residues" evidence="13">
    <location>
        <begin position="287"/>
        <end position="313"/>
    </location>
</feature>
<protein>
    <recommendedName>
        <fullName evidence="4">Dynein regulatory complex protein 10</fullName>
    </recommendedName>
    <alternativeName>
        <fullName evidence="10">IQ domain-containing protein D</fullName>
    </alternativeName>
</protein>
<evidence type="ECO:0000256" key="10">
    <source>
        <dbReference type="ARBA" id="ARBA00032180"/>
    </source>
</evidence>
<dbReference type="RefSeq" id="XP_013381737.1">
    <property type="nucleotide sequence ID" value="XM_013526283.2"/>
</dbReference>
<name>A0A1S3H6Y0_LINAN</name>
<comment type="subcellular location">
    <subcellularLocation>
        <location evidence="2">Cytoplasm</location>
        <location evidence="2">Cytoskeleton</location>
        <location evidence="2">Flagellum axoneme</location>
    </subcellularLocation>
</comment>
<dbReference type="InterPro" id="IPR000048">
    <property type="entry name" value="IQ_motif_EF-hand-BS"/>
</dbReference>
<reference evidence="15" key="1">
    <citation type="submission" date="2025-08" db="UniProtKB">
        <authorList>
            <consortium name="RefSeq"/>
        </authorList>
    </citation>
    <scope>IDENTIFICATION</scope>
    <source>
        <tissue evidence="15">Gonads</tissue>
    </source>
</reference>
<evidence type="ECO:0000256" key="1">
    <source>
        <dbReference type="ARBA" id="ARBA00003029"/>
    </source>
</evidence>
<sequence>MATSVVELQQLSNQETIHMRLQAPGRATSPPKPFKKGKIKLDPLRALEPARKKLTTVEAQRVMAVLEDTRKRIELVSYLPFIIDDLDRFSVMFGSDLLELFRTHKATQESYNELRASLGDLLDRKERADSPAGSQRRGSAASVRSNASVTSVDDKIDSSTRHLQLVEKQLRHSVKNILRSLATNPGAARAIQELKVERPQHVSTMMQALSELRDIIMEKLLTTPVEEQEKKQYLTQVTHQERQNAVLIEQLEGELNVALEDKDAEVKKKNDVIRRLQADLHQIEKFSDEHIKRTKSEAEKQESADQKNSEGKQAKLQQEVSTLRTQLQNLISEHKESEQNLRGKKFKLETEVENWIQRYDTDMGDRQSQFEEMDTRYTEEKKQLHELEERFTTLETEYKQIQEERRIAREKREAAEREMQMMIKGATTIQAFWRSYKVRKALKSKKKGKGKGKKGKK</sequence>
<evidence type="ECO:0000256" key="8">
    <source>
        <dbReference type="ARBA" id="ARBA00023212"/>
    </source>
</evidence>
<dbReference type="GeneID" id="106152625"/>
<comment type="subunit">
    <text evidence="11">Component of the nexin-dynein regulatory complex (N-DRC). Interacts with CFAP52.</text>
</comment>
<proteinExistence type="inferred from homology"/>
<keyword evidence="14" id="KW-1185">Reference proteome</keyword>
<comment type="function">
    <text evidence="1">Component of the nexin-dynein regulatory complex (N-DRC), a key regulator of ciliary/flagellar motility which maintains the alignment and integrity of the distal axoneme and regulates microtubule sliding in motile axonemes.</text>
</comment>
<evidence type="ECO:0000256" key="12">
    <source>
        <dbReference type="SAM" id="Coils"/>
    </source>
</evidence>
<dbReference type="PROSITE" id="PS50096">
    <property type="entry name" value="IQ"/>
    <property type="match status" value="1"/>
</dbReference>
<dbReference type="InterPro" id="IPR042815">
    <property type="entry name" value="DRC10"/>
</dbReference>
<evidence type="ECO:0000256" key="5">
    <source>
        <dbReference type="ARBA" id="ARBA00022490"/>
    </source>
</evidence>
<dbReference type="CDD" id="cd23767">
    <property type="entry name" value="IQCD"/>
    <property type="match status" value="1"/>
</dbReference>
<dbReference type="Proteomes" id="UP000085678">
    <property type="component" value="Unplaced"/>
</dbReference>
<dbReference type="PANTHER" id="PTHR31598">
    <property type="entry name" value="IQ DOMAIN-CONTAINING PROTEIN D"/>
    <property type="match status" value="1"/>
</dbReference>